<gene>
    <name evidence="1" type="ORF">Thimo_0313</name>
</gene>
<proteinExistence type="predicted"/>
<accession>L0GR10</accession>
<evidence type="ECO:0000313" key="2">
    <source>
        <dbReference type="Proteomes" id="UP000010816"/>
    </source>
</evidence>
<keyword evidence="2" id="KW-1185">Reference proteome</keyword>
<name>L0GR10_9GAMM</name>
<dbReference type="STRING" id="765912.Thimo_0313"/>
<dbReference type="Proteomes" id="UP000010816">
    <property type="component" value="Chromosome"/>
</dbReference>
<dbReference type="AlphaFoldDB" id="L0GR10"/>
<dbReference type="PATRIC" id="fig|765912.4.peg.311"/>
<dbReference type="HOGENOM" id="CLU_440697_0_0_6"/>
<dbReference type="EMBL" id="CP003051">
    <property type="protein sequence ID" value="AGA89183.1"/>
    <property type="molecule type" value="Genomic_DNA"/>
</dbReference>
<protein>
    <submittedName>
        <fullName evidence="1">Uncharacterized protein</fullName>
    </submittedName>
</protein>
<sequence length="620" mass="67249">MRALDEALAVWLGSQGADDTREVPASGQERVLFLGAGFTKASNGDAPLFNDYCKPIAQRLRGSSRLPVWLAGVVDPSRWPHVTDLVELLDAIEGRRAVIDLLLAEPGYESFSVEPGGFRSYRRPLPPRAESTFRTLEQWQEAVDAAQPTHLAPLDPAGPPVTVGRLIAEGWATRVLTTNWDAYVELGCWLAGLAVHHAGAPVSSEGGPRRVQVYDCPSSVALYPRSAGGVPILKLHGGVNHVERILSLAARGLLTVAEADARLAEAFLVATSDLTHWREASQWVQDAVADALRGSRVLLLGVSGADSVTFRAVRQRIGEWERRAAEWDRDRSSDAHGVDCLEPGPAPLAAVDRYPSPTLGALMKVGRGRGHLRFHILEADARHTLRSAYAWGLLRLMLRHADLDRPGLVSLGADLVERLRTEVNGRARTDEADARTPLIDLLCDALGPGARWAAIAERVAPFESRPMAAESRWWYAPWDPARTGLALDPDNLAQILACAAVLAGIGGPRQAAGLTVDPWGGVVELDERHPCPSMAGCDLLLLPWPWPVRRGLGSADLHAALRNQTAWGLGRPNVSFGSPGVRVVPVAAWSELTPKQRQEIEVPTGWAKLENVDWIEDLNS</sequence>
<reference evidence="1 2" key="1">
    <citation type="submission" date="2011-09" db="EMBL/GenBank/DDBJ databases">
        <title>Complete sequence of chromosome of Thioflavicoccus mobilis 8321.</title>
        <authorList>
            <consortium name="US DOE Joint Genome Institute"/>
            <person name="Lucas S."/>
            <person name="Han J."/>
            <person name="Lapidus A."/>
            <person name="Cheng J.-F."/>
            <person name="Goodwin L."/>
            <person name="Pitluck S."/>
            <person name="Peters L."/>
            <person name="Ovchinnikova G."/>
            <person name="Lu M."/>
            <person name="Detter J.C."/>
            <person name="Han C."/>
            <person name="Tapia R."/>
            <person name="Land M."/>
            <person name="Hauser L."/>
            <person name="Kyrpides N."/>
            <person name="Ivanova N."/>
            <person name="Pagani I."/>
            <person name="Vogl K."/>
            <person name="Liu Z."/>
            <person name="Imhoff J."/>
            <person name="Thiel V."/>
            <person name="Frigaard N.-U."/>
            <person name="Bryant D."/>
            <person name="Woyke T."/>
        </authorList>
    </citation>
    <scope>NUCLEOTIDE SEQUENCE [LARGE SCALE GENOMIC DNA]</scope>
    <source>
        <strain evidence="1 2">8321</strain>
    </source>
</reference>
<dbReference type="KEGG" id="tmb:Thimo_0313"/>
<evidence type="ECO:0000313" key="1">
    <source>
        <dbReference type="EMBL" id="AGA89183.1"/>
    </source>
</evidence>
<organism evidence="1 2">
    <name type="scientific">Thioflavicoccus mobilis 8321</name>
    <dbReference type="NCBI Taxonomy" id="765912"/>
    <lineage>
        <taxon>Bacteria</taxon>
        <taxon>Pseudomonadati</taxon>
        <taxon>Pseudomonadota</taxon>
        <taxon>Gammaproteobacteria</taxon>
        <taxon>Chromatiales</taxon>
        <taxon>Chromatiaceae</taxon>
        <taxon>Thioflavicoccus</taxon>
    </lineage>
</organism>